<dbReference type="PANTHER" id="PTHR35810">
    <property type="entry name" value="CYTOPLASMIC PROTEIN-RELATED"/>
    <property type="match status" value="1"/>
</dbReference>
<sequence>MPKQNPPHELPQGGELMIYTSTDGKISLEAQLKDETIWLSQKQMAELFEKGRSTVAEHILNAFKEQELNENSVCREFRRTGADGKEYAVRHYNLDVIISVGYRVKSLRGTQFRIWATKILRDHIVKGFTINKKRLNATSGTQLKELQSAVALFQKTLHRHELKQPEAVGLLQVITEYAQSWILLQQFDEGTLTRPQFSQASISIEYAAIKEHISLFKAELMKKKEASELFGNERESALRGILGNVNQSFGGKAVYPSVEEKAAHLLYFVIKDHPFTDGNKRIGSLIFILFLRNNKKLLKKNGEKKINDNALVALALLIAESDHKEKESMVRLIINFLKG</sequence>
<dbReference type="PROSITE" id="PS51459">
    <property type="entry name" value="FIDO"/>
    <property type="match status" value="1"/>
</dbReference>
<dbReference type="Proteomes" id="UP000176952">
    <property type="component" value="Unassembled WGS sequence"/>
</dbReference>
<feature type="domain" description="Fido" evidence="1">
    <location>
        <begin position="197"/>
        <end position="335"/>
    </location>
</feature>
<evidence type="ECO:0000259" key="1">
    <source>
        <dbReference type="PROSITE" id="PS51459"/>
    </source>
</evidence>
<reference evidence="2 3" key="1">
    <citation type="journal article" date="2016" name="Nat. Commun.">
        <title>Thousands of microbial genomes shed light on interconnected biogeochemical processes in an aquifer system.</title>
        <authorList>
            <person name="Anantharaman K."/>
            <person name="Brown C.T."/>
            <person name="Hug L.A."/>
            <person name="Sharon I."/>
            <person name="Castelle C.J."/>
            <person name="Probst A.J."/>
            <person name="Thomas B.C."/>
            <person name="Singh A."/>
            <person name="Wilkins M.J."/>
            <person name="Karaoz U."/>
            <person name="Brodie E.L."/>
            <person name="Williams K.H."/>
            <person name="Hubbard S.S."/>
            <person name="Banfield J.F."/>
        </authorList>
    </citation>
    <scope>NUCLEOTIDE SEQUENCE [LARGE SCALE GENOMIC DNA]</scope>
</reference>
<dbReference type="SUPFAM" id="SSF140931">
    <property type="entry name" value="Fic-like"/>
    <property type="match status" value="1"/>
</dbReference>
<proteinExistence type="predicted"/>
<dbReference type="PANTHER" id="PTHR35810:SF1">
    <property type="entry name" value="CYTOPLASMIC PROTEIN"/>
    <property type="match status" value="1"/>
</dbReference>
<dbReference type="InterPro" id="IPR053737">
    <property type="entry name" value="Type_II_TA_Toxin"/>
</dbReference>
<dbReference type="InterPro" id="IPR036597">
    <property type="entry name" value="Fido-like_dom_sf"/>
</dbReference>
<dbReference type="AlphaFoldDB" id="A0A1G2AYM1"/>
<evidence type="ECO:0000313" key="2">
    <source>
        <dbReference type="EMBL" id="OGY81998.1"/>
    </source>
</evidence>
<dbReference type="InterPro" id="IPR003812">
    <property type="entry name" value="Fido"/>
</dbReference>
<dbReference type="Pfam" id="PF02661">
    <property type="entry name" value="Fic"/>
    <property type="match status" value="1"/>
</dbReference>
<dbReference type="Pfam" id="PF13310">
    <property type="entry name" value="Virulence_RhuM"/>
    <property type="match status" value="1"/>
</dbReference>
<dbReference type="Gene3D" id="1.20.120.1870">
    <property type="entry name" value="Fic/DOC protein, Fido domain"/>
    <property type="match status" value="1"/>
</dbReference>
<dbReference type="EMBL" id="MHKD01000040">
    <property type="protein sequence ID" value="OGY81998.1"/>
    <property type="molecule type" value="Genomic_DNA"/>
</dbReference>
<organism evidence="2 3">
    <name type="scientific">Candidatus Kerfeldbacteria bacterium RIFCSPHIGHO2_12_FULL_48_17</name>
    <dbReference type="NCBI Taxonomy" id="1798542"/>
    <lineage>
        <taxon>Bacteria</taxon>
        <taxon>Candidatus Kerfeldiibacteriota</taxon>
    </lineage>
</organism>
<evidence type="ECO:0000313" key="3">
    <source>
        <dbReference type="Proteomes" id="UP000176952"/>
    </source>
</evidence>
<protein>
    <recommendedName>
        <fullName evidence="1">Fido domain-containing protein</fullName>
    </recommendedName>
</protein>
<name>A0A1G2AYM1_9BACT</name>
<comment type="caution">
    <text evidence="2">The sequence shown here is derived from an EMBL/GenBank/DDBJ whole genome shotgun (WGS) entry which is preliminary data.</text>
</comment>
<accession>A0A1G2AYM1</accession>
<dbReference type="InterPro" id="IPR011204">
    <property type="entry name" value="Virulence_RhuM-like"/>
</dbReference>
<gene>
    <name evidence="2" type="ORF">A3F54_03690</name>
</gene>